<evidence type="ECO:0000313" key="1">
    <source>
        <dbReference type="EMBL" id="CDW24133.1"/>
    </source>
</evidence>
<accession>A0A0K2TDN8</accession>
<proteinExistence type="predicted"/>
<dbReference type="AlphaFoldDB" id="A0A0K2TDN8"/>
<organism evidence="1">
    <name type="scientific">Lepeophtheirus salmonis</name>
    <name type="common">Salmon louse</name>
    <name type="synonym">Caligus salmonis</name>
    <dbReference type="NCBI Taxonomy" id="72036"/>
    <lineage>
        <taxon>Eukaryota</taxon>
        <taxon>Metazoa</taxon>
        <taxon>Ecdysozoa</taxon>
        <taxon>Arthropoda</taxon>
        <taxon>Crustacea</taxon>
        <taxon>Multicrustacea</taxon>
        <taxon>Hexanauplia</taxon>
        <taxon>Copepoda</taxon>
        <taxon>Siphonostomatoida</taxon>
        <taxon>Caligidae</taxon>
        <taxon>Lepeophtheirus</taxon>
    </lineage>
</organism>
<name>A0A0K2TDN8_LEPSM</name>
<feature type="non-terminal residue" evidence="1">
    <location>
        <position position="1"/>
    </location>
</feature>
<dbReference type="EMBL" id="HACA01006772">
    <property type="protein sequence ID" value="CDW24133.1"/>
    <property type="molecule type" value="Transcribed_RNA"/>
</dbReference>
<protein>
    <submittedName>
        <fullName evidence="1">Uncharacterized protein</fullName>
    </submittedName>
</protein>
<reference evidence="1" key="1">
    <citation type="submission" date="2014-05" db="EMBL/GenBank/DDBJ databases">
        <authorList>
            <person name="Chronopoulou M."/>
        </authorList>
    </citation>
    <scope>NUCLEOTIDE SEQUENCE</scope>
    <source>
        <tissue evidence="1">Whole organism</tissue>
    </source>
</reference>
<sequence length="272" mass="30968">NCSYSDIIYSDIMNFQRFYSTFSQLQTPLDTIRLAFTLLGTLSKNNRYCEIITPRKFTLIENNVSEGIIHDFKDIHEVITKIGPPELADRISGSYLRGSIYEDKTSKTIRISESLSHLSNTELDGILGLCDTWSVSNSDAVNVFISNIDIECCQRGIYSIPRAFSLARLLNMSNEPPKKYISYLIEALSSNLDLLEMNDPIQLVTFLFASSFSEAFGFSKAEELEFHILRKCHEMDTSEITVCYLGLRSLDPNYKALSLESKLRKEHGFIFT</sequence>